<dbReference type="GO" id="GO:0044659">
    <property type="term" value="P:viral release from host cell by cytolysis"/>
    <property type="evidence" value="ECO:0007669"/>
    <property type="project" value="InterPro"/>
</dbReference>
<feature type="transmembrane region" description="Helical" evidence="1">
    <location>
        <begin position="12"/>
        <end position="30"/>
    </location>
</feature>
<keyword evidence="1" id="KW-0812">Transmembrane</keyword>
<name>A0A2S9I8E0_9GAMM</name>
<organism evidence="2 3">
    <name type="scientific">Pantoea coffeiphila</name>
    <dbReference type="NCBI Taxonomy" id="1465635"/>
    <lineage>
        <taxon>Bacteria</taxon>
        <taxon>Pseudomonadati</taxon>
        <taxon>Pseudomonadota</taxon>
        <taxon>Gammaproteobacteria</taxon>
        <taxon>Enterobacterales</taxon>
        <taxon>Erwiniaceae</taxon>
        <taxon>Pantoea</taxon>
    </lineage>
</organism>
<reference evidence="2 3" key="1">
    <citation type="submission" date="2017-10" db="EMBL/GenBank/DDBJ databases">
        <title>Draft genome of two endophytic bacteria isolated from 'guarana' Paullinia cupana (Mart.) Ducke.</title>
        <authorList>
            <person name="Siqueira K.A."/>
            <person name="Liotti R.G."/>
            <person name="Mendes T.A."/>
            <person name="Soares M.A."/>
        </authorList>
    </citation>
    <scope>NUCLEOTIDE SEQUENCE [LARGE SCALE GENOMIC DNA]</scope>
    <source>
        <strain evidence="2 3">342</strain>
    </source>
</reference>
<keyword evidence="1" id="KW-1133">Transmembrane helix</keyword>
<keyword evidence="3" id="KW-1185">Reference proteome</keyword>
<evidence type="ECO:0000313" key="2">
    <source>
        <dbReference type="EMBL" id="PRD13994.1"/>
    </source>
</evidence>
<dbReference type="InterPro" id="IPR004929">
    <property type="entry name" value="I-spanin"/>
</dbReference>
<dbReference type="RefSeq" id="WP_105594213.1">
    <property type="nucleotide sequence ID" value="NZ_PDET01000014.1"/>
</dbReference>
<gene>
    <name evidence="2" type="ORF">CQW29_18490</name>
</gene>
<dbReference type="HAMAP" id="MF_04137">
    <property type="entry name" value="I_SPANIN_LAMBDA"/>
    <property type="match status" value="1"/>
</dbReference>
<keyword evidence="1" id="KW-0472">Membrane</keyword>
<protein>
    <submittedName>
        <fullName evidence="2">Lysis protein</fullName>
    </submittedName>
</protein>
<dbReference type="OrthoDB" id="6877134at2"/>
<proteinExistence type="inferred from homology"/>
<comment type="caution">
    <text evidence="2">The sequence shown here is derived from an EMBL/GenBank/DDBJ whole genome shotgun (WGS) entry which is preliminary data.</text>
</comment>
<dbReference type="Pfam" id="PF03245">
    <property type="entry name" value="Phage_lysis"/>
    <property type="match status" value="1"/>
</dbReference>
<evidence type="ECO:0000313" key="3">
    <source>
        <dbReference type="Proteomes" id="UP000239181"/>
    </source>
</evidence>
<dbReference type="AlphaFoldDB" id="A0A2S9I8E0"/>
<accession>A0A2S9I8E0</accession>
<dbReference type="EMBL" id="PDET01000014">
    <property type="protein sequence ID" value="PRD13994.1"/>
    <property type="molecule type" value="Genomic_DNA"/>
</dbReference>
<dbReference type="Proteomes" id="UP000239181">
    <property type="component" value="Unassembled WGS sequence"/>
</dbReference>
<evidence type="ECO:0000256" key="1">
    <source>
        <dbReference type="SAM" id="Phobius"/>
    </source>
</evidence>
<sequence length="155" mass="17613">MTDIKITRIVDISLVLLMIVQFGLVSYYHGKFRDAEQCTAEAKHKLSLATDTINDMQVRQRDVAALDAKYTGELSDAQTTIDQLQHDIAVGHKRLRINATCREKSTAAPGSMGNATSPRLDESAQRDYFTLRQRINTVTNQVSYLRYYIIEQCLR</sequence>